<evidence type="ECO:0000313" key="1">
    <source>
        <dbReference type="EMBL" id="KAK5065929.1"/>
    </source>
</evidence>
<dbReference type="Proteomes" id="UP001357485">
    <property type="component" value="Unassembled WGS sequence"/>
</dbReference>
<dbReference type="EMBL" id="JAVRRA010027416">
    <property type="protein sequence ID" value="KAK5065929.1"/>
    <property type="molecule type" value="Genomic_DNA"/>
</dbReference>
<feature type="non-terminal residue" evidence="1">
    <location>
        <position position="70"/>
    </location>
</feature>
<accession>A0ABR0JJF1</accession>
<proteinExistence type="predicted"/>
<protein>
    <submittedName>
        <fullName evidence="1">Succinate--CoA ligase beta chain</fullName>
    </submittedName>
</protein>
<reference evidence="1 2" key="1">
    <citation type="submission" date="2023-08" db="EMBL/GenBank/DDBJ databases">
        <title>Black Yeasts Isolated from many extreme environments.</title>
        <authorList>
            <person name="Coleine C."/>
            <person name="Stajich J.E."/>
            <person name="Selbmann L."/>
        </authorList>
    </citation>
    <scope>NUCLEOTIDE SEQUENCE [LARGE SCALE GENOMIC DNA]</scope>
    <source>
        <strain evidence="1 2">CCFEE 536</strain>
    </source>
</reference>
<keyword evidence="2" id="KW-1185">Reference proteome</keyword>
<dbReference type="InterPro" id="IPR013815">
    <property type="entry name" value="ATP_grasp_subdomain_1"/>
</dbReference>
<dbReference type="SUPFAM" id="SSF56059">
    <property type="entry name" value="Glutathione synthetase ATP-binding domain-like"/>
    <property type="match status" value="1"/>
</dbReference>
<gene>
    <name evidence="1" type="primary">LSC2_2</name>
    <name evidence="1" type="ORF">LTR16_010116</name>
</gene>
<dbReference type="Gene3D" id="3.30.1490.20">
    <property type="entry name" value="ATP-grasp fold, A domain"/>
    <property type="match status" value="1"/>
</dbReference>
<organism evidence="1 2">
    <name type="scientific">Cryomyces antarcticus</name>
    <dbReference type="NCBI Taxonomy" id="329879"/>
    <lineage>
        <taxon>Eukaryota</taxon>
        <taxon>Fungi</taxon>
        <taxon>Dikarya</taxon>
        <taxon>Ascomycota</taxon>
        <taxon>Pezizomycotina</taxon>
        <taxon>Dothideomycetes</taxon>
        <taxon>Dothideomycetes incertae sedis</taxon>
        <taxon>Cryomyces</taxon>
    </lineage>
</organism>
<evidence type="ECO:0000313" key="2">
    <source>
        <dbReference type="Proteomes" id="UP001357485"/>
    </source>
</evidence>
<name>A0ABR0JJF1_9PEZI</name>
<dbReference type="GO" id="GO:0016874">
    <property type="term" value="F:ligase activity"/>
    <property type="evidence" value="ECO:0007669"/>
    <property type="project" value="UniProtKB-KW"/>
</dbReference>
<comment type="caution">
    <text evidence="1">The sequence shown here is derived from an EMBL/GenBank/DDBJ whole genome shotgun (WGS) entry which is preliminary data.</text>
</comment>
<keyword evidence="1" id="KW-0436">Ligase</keyword>
<sequence length="70" mass="7674">MFKLARSRQLVSAFKAARDTPLKRAAFQQTRALSIHEYRSAQLLDLYGIGVPHGAVAFSAQEAEAVAKTI</sequence>
<dbReference type="Gene3D" id="3.30.470.20">
    <property type="entry name" value="ATP-grasp fold, B domain"/>
    <property type="match status" value="1"/>
</dbReference>